<sequence>METRMHDSEVASFKFSFPQYNLLVVNSVRRAGGLLLFWKKDCNLSVASYSKNHIDFVVKEDSGSVWRGTGIYGWPKQQQKHLTWALLRSLSLNQRQGEGWVCFGDFNEILYAFEKMGRRGCNTNEMADFHHACNICNLEDIDATGVKFTWSNGRQGCDNNLARISSDHSPIVCSLKPHVRRRKKMFRFESMWLRDESFHNVVRDAWTSGLATGRESDPCSIVEECAARISEWNKNSFGHVQKSIRAKQKRLQMLQSCFDSSTEGQQHILKEEIKELLTREEVMWKQRSRIQWLREGEDGRWVDDEDDVCGLVSTYFSNLFSSSSPQDCDSIVEDIDQSLTDDDILSLEKHVTEKEVLRSFNLHRISICHESAITSKE</sequence>
<accession>A0A2U1P0Y7</accession>
<proteinExistence type="predicted"/>
<keyword evidence="2" id="KW-1185">Reference proteome</keyword>
<evidence type="ECO:0000313" key="1">
    <source>
        <dbReference type="EMBL" id="PWA79435.1"/>
    </source>
</evidence>
<dbReference type="PANTHER" id="PTHR33710:SF77">
    <property type="entry name" value="DNASE I-LIKE SUPERFAMILY PROTEIN"/>
    <property type="match status" value="1"/>
</dbReference>
<dbReference type="InterPro" id="IPR036691">
    <property type="entry name" value="Endo/exonu/phosph_ase_sf"/>
</dbReference>
<dbReference type="EMBL" id="PKPP01001854">
    <property type="protein sequence ID" value="PWA79435.1"/>
    <property type="molecule type" value="Genomic_DNA"/>
</dbReference>
<evidence type="ECO:0000313" key="2">
    <source>
        <dbReference type="Proteomes" id="UP000245207"/>
    </source>
</evidence>
<gene>
    <name evidence="1" type="ORF">CTI12_AA200820</name>
</gene>
<dbReference type="OrthoDB" id="913635at2759"/>
<organism evidence="1 2">
    <name type="scientific">Artemisia annua</name>
    <name type="common">Sweet wormwood</name>
    <dbReference type="NCBI Taxonomy" id="35608"/>
    <lineage>
        <taxon>Eukaryota</taxon>
        <taxon>Viridiplantae</taxon>
        <taxon>Streptophyta</taxon>
        <taxon>Embryophyta</taxon>
        <taxon>Tracheophyta</taxon>
        <taxon>Spermatophyta</taxon>
        <taxon>Magnoliopsida</taxon>
        <taxon>eudicotyledons</taxon>
        <taxon>Gunneridae</taxon>
        <taxon>Pentapetalae</taxon>
        <taxon>asterids</taxon>
        <taxon>campanulids</taxon>
        <taxon>Asterales</taxon>
        <taxon>Asteraceae</taxon>
        <taxon>Asteroideae</taxon>
        <taxon>Anthemideae</taxon>
        <taxon>Artemisiinae</taxon>
        <taxon>Artemisia</taxon>
    </lineage>
</organism>
<protein>
    <submittedName>
        <fullName evidence="1">Uncharacterized protein</fullName>
    </submittedName>
</protein>
<dbReference type="AlphaFoldDB" id="A0A2U1P0Y7"/>
<dbReference type="STRING" id="35608.A0A2U1P0Y7"/>
<dbReference type="Proteomes" id="UP000245207">
    <property type="component" value="Unassembled WGS sequence"/>
</dbReference>
<dbReference type="SUPFAM" id="SSF56219">
    <property type="entry name" value="DNase I-like"/>
    <property type="match status" value="1"/>
</dbReference>
<dbReference type="Gene3D" id="3.60.10.10">
    <property type="entry name" value="Endonuclease/exonuclease/phosphatase"/>
    <property type="match status" value="1"/>
</dbReference>
<comment type="caution">
    <text evidence="1">The sequence shown here is derived from an EMBL/GenBank/DDBJ whole genome shotgun (WGS) entry which is preliminary data.</text>
</comment>
<reference evidence="1 2" key="1">
    <citation type="journal article" date="2018" name="Mol. Plant">
        <title>The genome of Artemisia annua provides insight into the evolution of Asteraceae family and artemisinin biosynthesis.</title>
        <authorList>
            <person name="Shen Q."/>
            <person name="Zhang L."/>
            <person name="Liao Z."/>
            <person name="Wang S."/>
            <person name="Yan T."/>
            <person name="Shi P."/>
            <person name="Liu M."/>
            <person name="Fu X."/>
            <person name="Pan Q."/>
            <person name="Wang Y."/>
            <person name="Lv Z."/>
            <person name="Lu X."/>
            <person name="Zhang F."/>
            <person name="Jiang W."/>
            <person name="Ma Y."/>
            <person name="Chen M."/>
            <person name="Hao X."/>
            <person name="Li L."/>
            <person name="Tang Y."/>
            <person name="Lv G."/>
            <person name="Zhou Y."/>
            <person name="Sun X."/>
            <person name="Brodelius P.E."/>
            <person name="Rose J.K.C."/>
            <person name="Tang K."/>
        </authorList>
    </citation>
    <scope>NUCLEOTIDE SEQUENCE [LARGE SCALE GENOMIC DNA]</scope>
    <source>
        <strain evidence="2">cv. Huhao1</strain>
        <tissue evidence="1">Leaf</tissue>
    </source>
</reference>
<name>A0A2U1P0Y7_ARTAN</name>
<dbReference type="PANTHER" id="PTHR33710">
    <property type="entry name" value="BNAC02G09200D PROTEIN"/>
    <property type="match status" value="1"/>
</dbReference>